<dbReference type="InterPro" id="IPR009061">
    <property type="entry name" value="DNA-bd_dom_put_sf"/>
</dbReference>
<dbReference type="SUPFAM" id="SSF48256">
    <property type="entry name" value="Citrate synthase"/>
    <property type="match status" value="1"/>
</dbReference>
<comment type="pathway">
    <text evidence="1">Carbohydrate metabolism; tricarboxylic acid cycle; isocitrate from oxaloacetate: step 1/2.</text>
</comment>
<dbReference type="SUPFAM" id="SSF46955">
    <property type="entry name" value="Putative DNA-binding domain"/>
    <property type="match status" value="1"/>
</dbReference>
<dbReference type="CDD" id="cd06102">
    <property type="entry name" value="citrate_synt_like_2"/>
    <property type="match status" value="1"/>
</dbReference>
<gene>
    <name evidence="6" type="ORF">LZC94_07500</name>
</gene>
<dbReference type="InterPro" id="IPR016143">
    <property type="entry name" value="Citrate_synth-like_sm_a-sub"/>
</dbReference>
<dbReference type="EMBL" id="CP089984">
    <property type="protein sequence ID" value="WXB17112.1"/>
    <property type="molecule type" value="Genomic_DNA"/>
</dbReference>
<dbReference type="PANTHER" id="PTHR11739">
    <property type="entry name" value="CITRATE SYNTHASE"/>
    <property type="match status" value="1"/>
</dbReference>
<sequence length="430" mass="46516">MLINVDSTIHTTESGASFISSREACAWLGIRRETLYAYVSRGLVRSFPAAGKGRGRRYLREDVLRLKARHDARSGHGAVAAGALRWGEPVLDSSITEITADGPRYRGHLALDLVVRGARFEQVAELLWTGVLPDLVPHWTPAAIPEDDMRTARLAQRPYMRLPLLLATWAITAPLAPAPTASSHRRTPTPESIRTSARPLLAALPWILRPRRWAEASSRASTLAERICILLKRPPHPDRVRLIDATLILSADHELNVSSFTARVVASSGADLHAVLSAAAGAFSGPRHGTVSDDIEALVRDAASPRRARRIVDAYARRNEALPGFGHRFYRGGDPRGRELLARAAALAPDDPNLRTLAALVQAAEQKLDQHPNLDLGLVAVACALGAPRGTAATLFALGRAAGWVAHALEQCESGALIRPRARYVERGAG</sequence>
<dbReference type="InterPro" id="IPR002020">
    <property type="entry name" value="Citrate_synthase"/>
</dbReference>
<protein>
    <recommendedName>
        <fullName evidence="3">citrate synthase (unknown stereospecificity)</fullName>
        <ecNumber evidence="3">2.3.3.16</ecNumber>
    </recommendedName>
</protein>
<comment type="similarity">
    <text evidence="2">Belongs to the citrate synthase family.</text>
</comment>
<evidence type="ECO:0000256" key="3">
    <source>
        <dbReference type="ARBA" id="ARBA00012972"/>
    </source>
</evidence>
<evidence type="ECO:0000256" key="4">
    <source>
        <dbReference type="ARBA" id="ARBA00022679"/>
    </source>
</evidence>
<dbReference type="RefSeq" id="WP_394826742.1">
    <property type="nucleotide sequence ID" value="NZ_CP089984.1"/>
</dbReference>
<evidence type="ECO:0000313" key="7">
    <source>
        <dbReference type="Proteomes" id="UP001370348"/>
    </source>
</evidence>
<keyword evidence="7" id="KW-1185">Reference proteome</keyword>
<dbReference type="Pfam" id="PF00285">
    <property type="entry name" value="Citrate_synt"/>
    <property type="match status" value="1"/>
</dbReference>
<evidence type="ECO:0000256" key="1">
    <source>
        <dbReference type="ARBA" id="ARBA00004751"/>
    </source>
</evidence>
<dbReference type="InterPro" id="IPR041657">
    <property type="entry name" value="HTH_17"/>
</dbReference>
<dbReference type="Pfam" id="PF12728">
    <property type="entry name" value="HTH_17"/>
    <property type="match status" value="1"/>
</dbReference>
<evidence type="ECO:0000259" key="5">
    <source>
        <dbReference type="Pfam" id="PF12728"/>
    </source>
</evidence>
<proteinExistence type="inferred from homology"/>
<dbReference type="Gene3D" id="1.10.580.10">
    <property type="entry name" value="Citrate Synthase, domain 1"/>
    <property type="match status" value="1"/>
</dbReference>
<name>A0ABZ2M5M1_9BACT</name>
<dbReference type="EC" id="2.3.3.16" evidence="3"/>
<dbReference type="Gene3D" id="1.10.230.10">
    <property type="entry name" value="Cytochrome P450-Terp, domain 2"/>
    <property type="match status" value="1"/>
</dbReference>
<feature type="domain" description="Helix-turn-helix" evidence="5">
    <location>
        <begin position="20"/>
        <end position="69"/>
    </location>
</feature>
<evidence type="ECO:0000256" key="2">
    <source>
        <dbReference type="ARBA" id="ARBA00010566"/>
    </source>
</evidence>
<dbReference type="Proteomes" id="UP001370348">
    <property type="component" value="Chromosome"/>
</dbReference>
<dbReference type="PANTHER" id="PTHR11739:SF4">
    <property type="entry name" value="CITRATE SYNTHASE, PEROXISOMAL"/>
    <property type="match status" value="1"/>
</dbReference>
<dbReference type="PRINTS" id="PR00143">
    <property type="entry name" value="CITRTSNTHASE"/>
</dbReference>
<dbReference type="InterPro" id="IPR036969">
    <property type="entry name" value="Citrate_synthase_sf"/>
</dbReference>
<keyword evidence="4" id="KW-0808">Transferase</keyword>
<accession>A0ABZ2M5M1</accession>
<reference evidence="6 7" key="1">
    <citation type="submission" date="2021-12" db="EMBL/GenBank/DDBJ databases">
        <title>Discovery of the Pendulisporaceae a myxobacterial family with distinct sporulation behavior and unique specialized metabolism.</title>
        <authorList>
            <person name="Garcia R."/>
            <person name="Popoff A."/>
            <person name="Bader C.D."/>
            <person name="Loehr J."/>
            <person name="Walesch S."/>
            <person name="Walt C."/>
            <person name="Boldt J."/>
            <person name="Bunk B."/>
            <person name="Haeckl F.J.F.P.J."/>
            <person name="Gunesch A.P."/>
            <person name="Birkelbach J."/>
            <person name="Nuebel U."/>
            <person name="Pietschmann T."/>
            <person name="Bach T."/>
            <person name="Mueller R."/>
        </authorList>
    </citation>
    <scope>NUCLEOTIDE SEQUENCE [LARGE SCALE GENOMIC DNA]</scope>
    <source>
        <strain evidence="6 7">MSr11954</strain>
    </source>
</reference>
<dbReference type="InterPro" id="IPR016142">
    <property type="entry name" value="Citrate_synth-like_lrg_a-sub"/>
</dbReference>
<evidence type="ECO:0000313" key="6">
    <source>
        <dbReference type="EMBL" id="WXB17112.1"/>
    </source>
</evidence>
<organism evidence="6 7">
    <name type="scientific">Pendulispora albinea</name>
    <dbReference type="NCBI Taxonomy" id="2741071"/>
    <lineage>
        <taxon>Bacteria</taxon>
        <taxon>Pseudomonadati</taxon>
        <taxon>Myxococcota</taxon>
        <taxon>Myxococcia</taxon>
        <taxon>Myxococcales</taxon>
        <taxon>Sorangiineae</taxon>
        <taxon>Pendulisporaceae</taxon>
        <taxon>Pendulispora</taxon>
    </lineage>
</organism>